<dbReference type="Gene3D" id="1.10.4190.10">
    <property type="entry name" value="Urease accessory protein UreF"/>
    <property type="match status" value="1"/>
</dbReference>
<gene>
    <name evidence="4" type="ORF">BXZ70DRAFT_1001204</name>
</gene>
<dbReference type="GO" id="GO:0016151">
    <property type="term" value="F:nickel cation binding"/>
    <property type="evidence" value="ECO:0007669"/>
    <property type="project" value="InterPro"/>
</dbReference>
<keyword evidence="5" id="KW-1185">Reference proteome</keyword>
<dbReference type="AlphaFoldDB" id="A0A8K0XNB1"/>
<protein>
    <recommendedName>
        <fullName evidence="6">Urease accessory protein UreF</fullName>
    </recommendedName>
</protein>
<dbReference type="OrthoDB" id="2550922at2759"/>
<keyword evidence="1" id="KW-0996">Nickel insertion</keyword>
<evidence type="ECO:0000313" key="5">
    <source>
        <dbReference type="Proteomes" id="UP000813824"/>
    </source>
</evidence>
<comment type="caution">
    <text evidence="4">The sequence shown here is derived from an EMBL/GenBank/DDBJ whole genome shotgun (WGS) entry which is preliminary data.</text>
</comment>
<accession>A0A8K0XNB1</accession>
<keyword evidence="2" id="KW-0143">Chaperone</keyword>
<dbReference type="EMBL" id="JAEVFJ010000023">
    <property type="protein sequence ID" value="KAH8096729.1"/>
    <property type="molecule type" value="Genomic_DNA"/>
</dbReference>
<dbReference type="PANTHER" id="PTHR33620">
    <property type="entry name" value="UREASE ACCESSORY PROTEIN F"/>
    <property type="match status" value="1"/>
</dbReference>
<dbReference type="PANTHER" id="PTHR33620:SF1">
    <property type="entry name" value="UREASE ACCESSORY PROTEIN F"/>
    <property type="match status" value="1"/>
</dbReference>
<dbReference type="InterPro" id="IPR002639">
    <property type="entry name" value="UreF"/>
</dbReference>
<sequence length="281" mass="31140">MDTDEAYILLLLSDSNLPTGSFVASSGLESYATHGFLRGPHDFKDIPNGTGPIVEFVRHSMATYGRSALPFVADAHQIIERQLEAVSARSGDHPPSFLQDLITVDELYDSMTLSHVTRRASKAQGVALLTLYSKGFAKPRHSEEQVDQREAILAQLIDELKLTIRRELTPGHLPTCWGVLTAALERSQFLHLFLFARGVLSAAVRMNNLGPYGAQQLLLHTIRPLVEQEAKACSHLRTGLQFPHDDSKEELNALDGPAMTWPLGEILACRHDLQHSRVFNS</sequence>
<dbReference type="Pfam" id="PF01730">
    <property type="entry name" value="UreF"/>
    <property type="match status" value="1"/>
</dbReference>
<reference evidence="4" key="1">
    <citation type="journal article" date="2021" name="New Phytol.">
        <title>Evolutionary innovations through gain and loss of genes in the ectomycorrhizal Boletales.</title>
        <authorList>
            <person name="Wu G."/>
            <person name="Miyauchi S."/>
            <person name="Morin E."/>
            <person name="Kuo A."/>
            <person name="Drula E."/>
            <person name="Varga T."/>
            <person name="Kohler A."/>
            <person name="Feng B."/>
            <person name="Cao Y."/>
            <person name="Lipzen A."/>
            <person name="Daum C."/>
            <person name="Hundley H."/>
            <person name="Pangilinan J."/>
            <person name="Johnson J."/>
            <person name="Barry K."/>
            <person name="LaButti K."/>
            <person name="Ng V."/>
            <person name="Ahrendt S."/>
            <person name="Min B."/>
            <person name="Choi I.G."/>
            <person name="Park H."/>
            <person name="Plett J.M."/>
            <person name="Magnuson J."/>
            <person name="Spatafora J.W."/>
            <person name="Nagy L.G."/>
            <person name="Henrissat B."/>
            <person name="Grigoriev I.V."/>
            <person name="Yang Z.L."/>
            <person name="Xu J."/>
            <person name="Martin F.M."/>
        </authorList>
    </citation>
    <scope>NUCLEOTIDE SEQUENCE</scope>
    <source>
        <strain evidence="4">KKN 215</strain>
    </source>
</reference>
<evidence type="ECO:0008006" key="6">
    <source>
        <dbReference type="Google" id="ProtNLM"/>
    </source>
</evidence>
<evidence type="ECO:0000256" key="3">
    <source>
        <dbReference type="ARBA" id="ARBA00046339"/>
    </source>
</evidence>
<evidence type="ECO:0000313" key="4">
    <source>
        <dbReference type="EMBL" id="KAH8096729.1"/>
    </source>
</evidence>
<dbReference type="Proteomes" id="UP000813824">
    <property type="component" value="Unassembled WGS sequence"/>
</dbReference>
<proteinExistence type="inferred from homology"/>
<dbReference type="InterPro" id="IPR038277">
    <property type="entry name" value="UreF_sf"/>
</dbReference>
<name>A0A8K0XNB1_9AGAR</name>
<evidence type="ECO:0000256" key="1">
    <source>
        <dbReference type="ARBA" id="ARBA00022988"/>
    </source>
</evidence>
<organism evidence="4 5">
    <name type="scientific">Cristinia sonorae</name>
    <dbReference type="NCBI Taxonomy" id="1940300"/>
    <lineage>
        <taxon>Eukaryota</taxon>
        <taxon>Fungi</taxon>
        <taxon>Dikarya</taxon>
        <taxon>Basidiomycota</taxon>
        <taxon>Agaricomycotina</taxon>
        <taxon>Agaricomycetes</taxon>
        <taxon>Agaricomycetidae</taxon>
        <taxon>Agaricales</taxon>
        <taxon>Pleurotineae</taxon>
        <taxon>Stephanosporaceae</taxon>
        <taxon>Cristinia</taxon>
    </lineage>
</organism>
<comment type="similarity">
    <text evidence="3">Belongs to the UreF family.</text>
</comment>
<evidence type="ECO:0000256" key="2">
    <source>
        <dbReference type="ARBA" id="ARBA00023186"/>
    </source>
</evidence>